<keyword evidence="2" id="KW-0472">Membrane</keyword>
<dbReference type="OrthoDB" id="10036721at2759"/>
<dbReference type="InterPro" id="IPR016007">
    <property type="entry name" value="Alpha_rhamnosid"/>
</dbReference>
<dbReference type="Gene3D" id="2.60.40.10">
    <property type="entry name" value="Immunoglobulins"/>
    <property type="match status" value="1"/>
</dbReference>
<keyword evidence="4" id="KW-1185">Reference proteome</keyword>
<feature type="region of interest" description="Disordered" evidence="1">
    <location>
        <begin position="584"/>
        <end position="609"/>
    </location>
</feature>
<feature type="compositionally biased region" description="Basic and acidic residues" evidence="1">
    <location>
        <begin position="600"/>
        <end position="609"/>
    </location>
</feature>
<reference evidence="3" key="1">
    <citation type="submission" date="2021-02" db="EMBL/GenBank/DDBJ databases">
        <authorList>
            <person name="Nieuwenhuis M."/>
            <person name="Van De Peppel L.J.J."/>
        </authorList>
    </citation>
    <scope>NUCLEOTIDE SEQUENCE</scope>
    <source>
        <strain evidence="3">D49</strain>
    </source>
</reference>
<dbReference type="AlphaFoldDB" id="A0A9P7GQR0"/>
<feature type="region of interest" description="Disordered" evidence="1">
    <location>
        <begin position="431"/>
        <end position="453"/>
    </location>
</feature>
<dbReference type="EMBL" id="JABCKI010000202">
    <property type="protein sequence ID" value="KAG5651760.1"/>
    <property type="molecule type" value="Genomic_DNA"/>
</dbReference>
<dbReference type="PANTHER" id="PTHR33307">
    <property type="entry name" value="ALPHA-RHAMNOSIDASE (EUROFUNG)"/>
    <property type="match status" value="1"/>
</dbReference>
<reference evidence="3" key="2">
    <citation type="submission" date="2021-10" db="EMBL/GenBank/DDBJ databases">
        <title>Phylogenomics reveals ancestral predisposition of the termite-cultivated fungus Termitomyces towards a domesticated lifestyle.</title>
        <authorList>
            <person name="Auxier B."/>
            <person name="Grum-Grzhimaylo A."/>
            <person name="Cardenas M.E."/>
            <person name="Lodge J.D."/>
            <person name="Laessoe T."/>
            <person name="Pedersen O."/>
            <person name="Smith M.E."/>
            <person name="Kuyper T.W."/>
            <person name="Franco-Molano E.A."/>
            <person name="Baroni T.J."/>
            <person name="Aanen D.K."/>
        </authorList>
    </citation>
    <scope>NUCLEOTIDE SEQUENCE</scope>
    <source>
        <strain evidence="3">D49</strain>
    </source>
</reference>
<comment type="caution">
    <text evidence="3">The sequence shown here is derived from an EMBL/GenBank/DDBJ whole genome shotgun (WGS) entry which is preliminary data.</text>
</comment>
<organism evidence="3 4">
    <name type="scientific">Sphagnurus paluster</name>
    <dbReference type="NCBI Taxonomy" id="117069"/>
    <lineage>
        <taxon>Eukaryota</taxon>
        <taxon>Fungi</taxon>
        <taxon>Dikarya</taxon>
        <taxon>Basidiomycota</taxon>
        <taxon>Agaricomycotina</taxon>
        <taxon>Agaricomycetes</taxon>
        <taxon>Agaricomycetidae</taxon>
        <taxon>Agaricales</taxon>
        <taxon>Tricholomatineae</taxon>
        <taxon>Lyophyllaceae</taxon>
        <taxon>Sphagnurus</taxon>
    </lineage>
</organism>
<name>A0A9P7GQR0_9AGAR</name>
<evidence type="ECO:0000256" key="1">
    <source>
        <dbReference type="SAM" id="MobiDB-lite"/>
    </source>
</evidence>
<feature type="region of interest" description="Disordered" evidence="1">
    <location>
        <begin position="311"/>
        <end position="351"/>
    </location>
</feature>
<dbReference type="Pfam" id="PF25788">
    <property type="entry name" value="Ig_Rha78A_N"/>
    <property type="match status" value="1"/>
</dbReference>
<keyword evidence="2" id="KW-1133">Transmembrane helix</keyword>
<accession>A0A9P7GQR0</accession>
<evidence type="ECO:0000313" key="3">
    <source>
        <dbReference type="EMBL" id="KAG5651760.1"/>
    </source>
</evidence>
<proteinExistence type="predicted"/>
<feature type="transmembrane region" description="Helical" evidence="2">
    <location>
        <begin position="355"/>
        <end position="376"/>
    </location>
</feature>
<dbReference type="InterPro" id="IPR013783">
    <property type="entry name" value="Ig-like_fold"/>
</dbReference>
<evidence type="ECO:0000256" key="2">
    <source>
        <dbReference type="SAM" id="Phobius"/>
    </source>
</evidence>
<dbReference type="PANTHER" id="PTHR33307:SF6">
    <property type="entry name" value="ALPHA-RHAMNOSIDASE (EUROFUNG)-RELATED"/>
    <property type="match status" value="1"/>
</dbReference>
<dbReference type="Proteomes" id="UP000717328">
    <property type="component" value="Unassembled WGS sequence"/>
</dbReference>
<dbReference type="CDD" id="cd12087">
    <property type="entry name" value="TM_EGFR-like"/>
    <property type="match status" value="1"/>
</dbReference>
<gene>
    <name evidence="3" type="ORF">H0H81_007572</name>
</gene>
<sequence>MKIALAAQLTISNLQVDLPRALGTNPLFSWTFSTSVSKLLVIQTSYQISISQMEAGASDVWDSGVVRSQRSRLIEYTGPPLLSHTRYFWSAHIDTRTGSVSASSEFITGVNSPTPPLLIQKRDPIDALTQSFTTAPWIWTPEANPPNAPGEDRAFRLTYTPPTGKSAVSADILIAVDDRFSLYVNGQLVGASPDSNSEFAWKAAQQYYVILGGSGPTAFAIRGINLRDVYTGGDSPAGLLLAILITHSDGSTSTLTSGATWRASKVIPANFEMPSLDDSNWSAASVLGKYGTAPWNTDVVLPIAVTTVTPGLPSSTSTPTIATGSTSPASTSAGEESSSTSSAQAGAKNSSSTGAIIGGAISGVAVLIIMGLIYLYRKRAFRRRPVSYAETPTAEIRMPSLPLLRRHSPNSPPAPTASRDRLRVEPFLLPSPTATSGFAQPRKGQLYPSSHDASGSGLGVGEVPFTPVSTSPSIATTYAGMGSGSSAGADTYAVSFPVSMGNYHQERDGGGLSAHNGSIGRSVSGSRSGSGIATALSRARVQRLQELVSELNREIAGGAEGSAYASELRGRIAELTREESVVAQTVGDDATGLSAVPPPYRERPGKRDR</sequence>
<protein>
    <submittedName>
        <fullName evidence="3">Uncharacterized protein</fullName>
    </submittedName>
</protein>
<evidence type="ECO:0000313" key="4">
    <source>
        <dbReference type="Proteomes" id="UP000717328"/>
    </source>
</evidence>
<dbReference type="Gene3D" id="2.60.120.260">
    <property type="entry name" value="Galactose-binding domain-like"/>
    <property type="match status" value="1"/>
</dbReference>
<keyword evidence="2" id="KW-0812">Transmembrane</keyword>